<evidence type="ECO:0000313" key="3">
    <source>
        <dbReference type="Proteomes" id="UP000515154"/>
    </source>
</evidence>
<dbReference type="SMART" id="SM01117">
    <property type="entry name" value="Cyt-b5"/>
    <property type="match status" value="1"/>
</dbReference>
<dbReference type="InterPro" id="IPR036400">
    <property type="entry name" value="Cyt_B5-like_heme/steroid_sf"/>
</dbReference>
<evidence type="ECO:0000256" key="1">
    <source>
        <dbReference type="ARBA" id="ARBA00038357"/>
    </source>
</evidence>
<dbReference type="AlphaFoldDB" id="A0A6P7THE2"/>
<reference evidence="4" key="1">
    <citation type="submission" date="2025-08" db="UniProtKB">
        <authorList>
            <consortium name="RefSeq"/>
        </authorList>
    </citation>
    <scope>IDENTIFICATION</scope>
</reference>
<dbReference type="InterPro" id="IPR050577">
    <property type="entry name" value="MAPR/NEUFC/NENF-like"/>
</dbReference>
<protein>
    <submittedName>
        <fullName evidence="4">Neuferricin-like</fullName>
    </submittedName>
</protein>
<feature type="domain" description="Cytochrome b5 heme-binding" evidence="2">
    <location>
        <begin position="90"/>
        <end position="186"/>
    </location>
</feature>
<keyword evidence="3" id="KW-1185">Reference proteome</keyword>
<dbReference type="SUPFAM" id="SSF55856">
    <property type="entry name" value="Cytochrome b5-like heme/steroid binding domain"/>
    <property type="match status" value="1"/>
</dbReference>
<dbReference type="RefSeq" id="XP_029650954.1">
    <property type="nucleotide sequence ID" value="XM_029795094.2"/>
</dbReference>
<proteinExistence type="inferred from homology"/>
<dbReference type="PROSITE" id="PS51257">
    <property type="entry name" value="PROKAR_LIPOPROTEIN"/>
    <property type="match status" value="1"/>
</dbReference>
<organism evidence="3 4">
    <name type="scientific">Octopus sinensis</name>
    <name type="common">East Asian common octopus</name>
    <dbReference type="NCBI Taxonomy" id="2607531"/>
    <lineage>
        <taxon>Eukaryota</taxon>
        <taxon>Metazoa</taxon>
        <taxon>Spiralia</taxon>
        <taxon>Lophotrochozoa</taxon>
        <taxon>Mollusca</taxon>
        <taxon>Cephalopoda</taxon>
        <taxon>Coleoidea</taxon>
        <taxon>Octopodiformes</taxon>
        <taxon>Octopoda</taxon>
        <taxon>Incirrata</taxon>
        <taxon>Octopodidae</taxon>
        <taxon>Octopus</taxon>
    </lineage>
</organism>
<evidence type="ECO:0000313" key="4">
    <source>
        <dbReference type="RefSeq" id="XP_029650954.1"/>
    </source>
</evidence>
<sequence>MVNYRLSLMIVASAIALPWLLTTLGCCPAFLVGIANRLKVTDLLSQLENVWSLPYLFGSKKSNNDHSTPVTASPHTLDPDKLEETASGVFTKSELSKYIGERESAPIYLAVLGHVFDVSSGRKFYGPGKPYSFFSGRDASAAYMTGDFTEKGLTDDIEGFTGNQLIGIGEWVDFYKQNYKHIGYVSGKFYTNDGRPTKVLDRINAKIAEFNKQQGMDKLRASRPPCNIETDHKAGTRVWCTQKSGGVLRNWVGVPRLMYKPGDSTLSCVCVQLSSLTEHEKRSSAIRSYPGCEPTSTACQVPNSVNMDILLQAN</sequence>
<comment type="similarity">
    <text evidence="1">Belongs to the cytochrome b5 family. MAPR subfamily.</text>
</comment>
<accession>A0A6P7THE2</accession>
<dbReference type="KEGG" id="osn:115224280"/>
<dbReference type="PANTHER" id="PTHR10281:SF4">
    <property type="entry name" value="NEUFERRICIN"/>
    <property type="match status" value="1"/>
</dbReference>
<dbReference type="GO" id="GO:0016020">
    <property type="term" value="C:membrane"/>
    <property type="evidence" value="ECO:0007669"/>
    <property type="project" value="TreeGrafter"/>
</dbReference>
<dbReference type="PANTHER" id="PTHR10281">
    <property type="entry name" value="MEMBRANE-ASSOCIATED PROGESTERONE RECEPTOR COMPONENT-RELATED"/>
    <property type="match status" value="1"/>
</dbReference>
<name>A0A6P7THE2_9MOLL</name>
<evidence type="ECO:0000259" key="2">
    <source>
        <dbReference type="SMART" id="SM01117"/>
    </source>
</evidence>
<dbReference type="Pfam" id="PF00173">
    <property type="entry name" value="Cyt-b5"/>
    <property type="match status" value="1"/>
</dbReference>
<dbReference type="Proteomes" id="UP000515154">
    <property type="component" value="Linkage group LG25"/>
</dbReference>
<dbReference type="InterPro" id="IPR001199">
    <property type="entry name" value="Cyt_B5-like_heme/steroid-bd"/>
</dbReference>
<dbReference type="Gene3D" id="3.10.120.10">
    <property type="entry name" value="Cytochrome b5-like heme/steroid binding domain"/>
    <property type="match status" value="1"/>
</dbReference>
<dbReference type="GO" id="GO:0012505">
    <property type="term" value="C:endomembrane system"/>
    <property type="evidence" value="ECO:0007669"/>
    <property type="project" value="TreeGrafter"/>
</dbReference>
<gene>
    <name evidence="4" type="primary">LOC115224280</name>
</gene>